<feature type="compositionally biased region" description="Polar residues" evidence="1">
    <location>
        <begin position="23"/>
        <end position="36"/>
    </location>
</feature>
<dbReference type="OrthoDB" id="9899277at2"/>
<feature type="signal peptide" evidence="2">
    <location>
        <begin position="1"/>
        <end position="21"/>
    </location>
</feature>
<dbReference type="AlphaFoldDB" id="A0A6L6QJ83"/>
<dbReference type="RefSeq" id="WP_155455116.1">
    <property type="nucleotide sequence ID" value="NZ_WNKX01000012.1"/>
</dbReference>
<comment type="caution">
    <text evidence="3">The sequence shown here is derived from an EMBL/GenBank/DDBJ whole genome shotgun (WGS) entry which is preliminary data.</text>
</comment>
<evidence type="ECO:0000313" key="3">
    <source>
        <dbReference type="EMBL" id="MTW12170.1"/>
    </source>
</evidence>
<feature type="region of interest" description="Disordered" evidence="1">
    <location>
        <begin position="22"/>
        <end position="93"/>
    </location>
</feature>
<protein>
    <recommendedName>
        <fullName evidence="5">Cell envelope biogenesis protein TolA</fullName>
    </recommendedName>
</protein>
<gene>
    <name evidence="3" type="ORF">GM658_16315</name>
</gene>
<reference evidence="3 4" key="1">
    <citation type="submission" date="2019-11" db="EMBL/GenBank/DDBJ databases">
        <title>Type strains purchased from KCTC, JCM and DSMZ.</title>
        <authorList>
            <person name="Lu H."/>
        </authorList>
    </citation>
    <scope>NUCLEOTIDE SEQUENCE [LARGE SCALE GENOMIC DNA]</scope>
    <source>
        <strain evidence="3 4">JCM 31587</strain>
    </source>
</reference>
<name>A0A6L6QJ83_9BURK</name>
<dbReference type="EMBL" id="WNKX01000012">
    <property type="protein sequence ID" value="MTW12170.1"/>
    <property type="molecule type" value="Genomic_DNA"/>
</dbReference>
<evidence type="ECO:0000256" key="2">
    <source>
        <dbReference type="SAM" id="SignalP"/>
    </source>
</evidence>
<evidence type="ECO:0000256" key="1">
    <source>
        <dbReference type="SAM" id="MobiDB-lite"/>
    </source>
</evidence>
<keyword evidence="2" id="KW-0732">Signal</keyword>
<proteinExistence type="predicted"/>
<evidence type="ECO:0008006" key="5">
    <source>
        <dbReference type="Google" id="ProtNLM"/>
    </source>
</evidence>
<feature type="compositionally biased region" description="Polar residues" evidence="1">
    <location>
        <begin position="83"/>
        <end position="93"/>
    </location>
</feature>
<sequence>MKMHKLMLLALGACIASAAFAQDKQNATQEQPNQPKTAAKIKMRPASSARTATGMKEGKQPDAQDRYEKTEKVAGSMQKKANDTANAAASNVK</sequence>
<feature type="chain" id="PRO_5026783520" description="Cell envelope biogenesis protein TolA" evidence="2">
    <location>
        <begin position="22"/>
        <end position="93"/>
    </location>
</feature>
<organism evidence="3 4">
    <name type="scientific">Massilia eburnea</name>
    <dbReference type="NCBI Taxonomy" id="1776165"/>
    <lineage>
        <taxon>Bacteria</taxon>
        <taxon>Pseudomonadati</taxon>
        <taxon>Pseudomonadota</taxon>
        <taxon>Betaproteobacteria</taxon>
        <taxon>Burkholderiales</taxon>
        <taxon>Oxalobacteraceae</taxon>
        <taxon>Telluria group</taxon>
        <taxon>Massilia</taxon>
    </lineage>
</organism>
<accession>A0A6L6QJ83</accession>
<feature type="compositionally biased region" description="Basic and acidic residues" evidence="1">
    <location>
        <begin position="56"/>
        <end position="72"/>
    </location>
</feature>
<dbReference type="Proteomes" id="UP000472320">
    <property type="component" value="Unassembled WGS sequence"/>
</dbReference>
<keyword evidence="4" id="KW-1185">Reference proteome</keyword>
<evidence type="ECO:0000313" key="4">
    <source>
        <dbReference type="Proteomes" id="UP000472320"/>
    </source>
</evidence>